<dbReference type="PANTHER" id="PTHR46830">
    <property type="entry name" value="TRANSFERASE, PUTATIVE-RELATED"/>
    <property type="match status" value="1"/>
</dbReference>
<evidence type="ECO:0000256" key="2">
    <source>
        <dbReference type="SAM" id="Phobius"/>
    </source>
</evidence>
<proteinExistence type="predicted"/>
<sequence length="719" mass="74582">MAVDGAIPRVVHFVHGLATSAADVHFGYEHYLAVVAASVHIRPDTIAFHHHHVPRGEWWARAAPLLDLRRVPLPTEVFGRPLTHAAHRADVVRLRALLREGGIYLDMDVIALRSFDDLLAAALPALGKEGRAGEHGLCNAVIVAPAGAPFLARWLDAYRTFDGALWAEHSVALPMRLALAHPTEVRRLDADAFFWPLWDDAALRRLLLYREYDFGPNYATHLWAQAARPYVLSLWSPAFVAAVPSALNCRLRAALARRVAGGERGAERGDERGAAGGEPGSCGCAPRRDPRLDGAQGLRREPLHAWPLIDRFAFGPGGRTDARTRACFARDTAPAGCAHVAFFARGCAPAGEEDTSVANASDSADFAPYADARAGGARVLSWARGLEGFAAVGGEWQADFSISWWAAASAAGGEQHGGGGGGGGGGGSGGGEASGGARVLWSLVLAGGGELTASLERLEARAPAEQLGAGTAVELLEPVLRARGAALRAAPLACAGVRPRAFAVAADGGWHAYAAHARAGELLLDVDGRTVATARWAPGADARVVGLWVGTVEPSVAGRRRPTHALAARRADAEARGVPAAGGALLHPTQLAGLEVHTPSLRARAPAAGGDGATQGGNRSLMLMAPTDFPRGFSPPALVALPPLGWLAAGARAARYAPCDALASARAAPGAAALGALCWAVACAALARAALARVRCARARHRRAAGAAGLPDLGRGKAN</sequence>
<name>A0A8J5XT39_DIALT</name>
<feature type="compositionally biased region" description="Basic and acidic residues" evidence="1">
    <location>
        <begin position="286"/>
        <end position="295"/>
    </location>
</feature>
<dbReference type="EMBL" id="JAGTXO010000011">
    <property type="protein sequence ID" value="KAG8464935.1"/>
    <property type="molecule type" value="Genomic_DNA"/>
</dbReference>
<accession>A0A8J5XT39</accession>
<keyword evidence="2" id="KW-1133">Transmembrane helix</keyword>
<evidence type="ECO:0008006" key="5">
    <source>
        <dbReference type="Google" id="ProtNLM"/>
    </source>
</evidence>
<evidence type="ECO:0000256" key="1">
    <source>
        <dbReference type="SAM" id="MobiDB-lite"/>
    </source>
</evidence>
<keyword evidence="4" id="KW-1185">Reference proteome</keyword>
<dbReference type="SUPFAM" id="SSF53448">
    <property type="entry name" value="Nucleotide-diphospho-sugar transferases"/>
    <property type="match status" value="1"/>
</dbReference>
<gene>
    <name evidence="3" type="ORF">KFE25_012298</name>
</gene>
<dbReference type="InterPro" id="IPR029044">
    <property type="entry name" value="Nucleotide-diphossugar_trans"/>
</dbReference>
<feature type="compositionally biased region" description="Basic and acidic residues" evidence="1">
    <location>
        <begin position="262"/>
        <end position="273"/>
    </location>
</feature>
<evidence type="ECO:0000313" key="4">
    <source>
        <dbReference type="Proteomes" id="UP000751190"/>
    </source>
</evidence>
<organism evidence="3 4">
    <name type="scientific">Diacronema lutheri</name>
    <name type="common">Unicellular marine alga</name>
    <name type="synonym">Monochrysis lutheri</name>
    <dbReference type="NCBI Taxonomy" id="2081491"/>
    <lineage>
        <taxon>Eukaryota</taxon>
        <taxon>Haptista</taxon>
        <taxon>Haptophyta</taxon>
        <taxon>Pavlovophyceae</taxon>
        <taxon>Pavlovales</taxon>
        <taxon>Pavlovaceae</taxon>
        <taxon>Diacronema</taxon>
    </lineage>
</organism>
<dbReference type="InterPro" id="IPR007577">
    <property type="entry name" value="GlycoTrfase_DXD_sugar-bd_CS"/>
</dbReference>
<dbReference type="OrthoDB" id="409543at2759"/>
<dbReference type="Proteomes" id="UP000751190">
    <property type="component" value="Unassembled WGS sequence"/>
</dbReference>
<reference evidence="3" key="1">
    <citation type="submission" date="2021-05" db="EMBL/GenBank/DDBJ databases">
        <title>The genome of the haptophyte Pavlova lutheri (Diacronema luteri, Pavlovales) - a model for lipid biosynthesis in eukaryotic algae.</title>
        <authorList>
            <person name="Hulatt C.J."/>
            <person name="Posewitz M.C."/>
        </authorList>
    </citation>
    <scope>NUCLEOTIDE SEQUENCE</scope>
    <source>
        <strain evidence="3">NIVA-4/92</strain>
    </source>
</reference>
<feature type="transmembrane region" description="Helical" evidence="2">
    <location>
        <begin position="671"/>
        <end position="691"/>
    </location>
</feature>
<dbReference type="Gene3D" id="3.90.550.20">
    <property type="match status" value="1"/>
</dbReference>
<protein>
    <recommendedName>
        <fullName evidence="5">Alpha 1,4-glycosyltransferase domain-containing protein</fullName>
    </recommendedName>
</protein>
<feature type="region of interest" description="Disordered" evidence="1">
    <location>
        <begin position="262"/>
        <end position="295"/>
    </location>
</feature>
<dbReference type="PANTHER" id="PTHR46830:SF2">
    <property type="entry name" value="ALPHA-1,4-N-ACETYLGLUCOSAMINYLTRANSFERASE"/>
    <property type="match status" value="1"/>
</dbReference>
<keyword evidence="2" id="KW-0472">Membrane</keyword>
<evidence type="ECO:0000313" key="3">
    <source>
        <dbReference type="EMBL" id="KAG8464935.1"/>
    </source>
</evidence>
<dbReference type="AlphaFoldDB" id="A0A8J5XT39"/>
<comment type="caution">
    <text evidence="3">The sequence shown here is derived from an EMBL/GenBank/DDBJ whole genome shotgun (WGS) entry which is preliminary data.</text>
</comment>
<dbReference type="Pfam" id="PF04488">
    <property type="entry name" value="Gly_transf_sug"/>
    <property type="match status" value="1"/>
</dbReference>
<keyword evidence="2" id="KW-0812">Transmembrane</keyword>